<dbReference type="OrthoDB" id="29879at2759"/>
<dbReference type="GO" id="GO:0005886">
    <property type="term" value="C:plasma membrane"/>
    <property type="evidence" value="ECO:0007669"/>
    <property type="project" value="TreeGrafter"/>
</dbReference>
<feature type="compositionally biased region" description="Polar residues" evidence="6">
    <location>
        <begin position="305"/>
        <end position="321"/>
    </location>
</feature>
<evidence type="ECO:0000256" key="4">
    <source>
        <dbReference type="ARBA" id="ARBA00022989"/>
    </source>
</evidence>
<dbReference type="GO" id="GO:0015095">
    <property type="term" value="F:magnesium ion transmembrane transporter activity"/>
    <property type="evidence" value="ECO:0007669"/>
    <property type="project" value="InterPro"/>
</dbReference>
<dbReference type="InterPro" id="IPR045863">
    <property type="entry name" value="CorA_TM1_TM2"/>
</dbReference>
<feature type="transmembrane region" description="Helical" evidence="7">
    <location>
        <begin position="628"/>
        <end position="647"/>
    </location>
</feature>
<evidence type="ECO:0000256" key="3">
    <source>
        <dbReference type="ARBA" id="ARBA00022692"/>
    </source>
</evidence>
<feature type="compositionally biased region" description="Basic and acidic residues" evidence="6">
    <location>
        <begin position="145"/>
        <end position="154"/>
    </location>
</feature>
<dbReference type="Gene3D" id="3.30.460.20">
    <property type="entry name" value="CorA soluble domain-like"/>
    <property type="match status" value="1"/>
</dbReference>
<evidence type="ECO:0000256" key="1">
    <source>
        <dbReference type="ARBA" id="ARBA00004141"/>
    </source>
</evidence>
<dbReference type="PANTHER" id="PTHR21535:SF55">
    <property type="entry name" value="MAGNESIUM TRANSPORTER ALR1-RELATED"/>
    <property type="match status" value="1"/>
</dbReference>
<dbReference type="PANTHER" id="PTHR21535">
    <property type="entry name" value="MAGNESIUM AND COBALT TRANSPORT PROTEIN/MITOCHONDRIAL IMPORT INNER MEMBRANE TRANSLOCASE SUBUNIT TIM8"/>
    <property type="match status" value="1"/>
</dbReference>
<evidence type="ECO:0000313" key="8">
    <source>
        <dbReference type="EMBL" id="QPG77311.1"/>
    </source>
</evidence>
<feature type="transmembrane region" description="Helical" evidence="7">
    <location>
        <begin position="659"/>
        <end position="684"/>
    </location>
</feature>
<dbReference type="SUPFAM" id="SSF144083">
    <property type="entry name" value="Magnesium transport protein CorA, transmembrane region"/>
    <property type="match status" value="1"/>
</dbReference>
<dbReference type="Pfam" id="PF01544">
    <property type="entry name" value="CorA"/>
    <property type="match status" value="1"/>
</dbReference>
<feature type="compositionally biased region" description="Low complexity" evidence="6">
    <location>
        <begin position="101"/>
        <end position="114"/>
    </location>
</feature>
<feature type="compositionally biased region" description="Basic and acidic residues" evidence="6">
    <location>
        <begin position="67"/>
        <end position="78"/>
    </location>
</feature>
<organism evidence="8 9">
    <name type="scientific">Eeniella nana</name>
    <name type="common">Yeast</name>
    <name type="synonym">Brettanomyces nanus</name>
    <dbReference type="NCBI Taxonomy" id="13502"/>
    <lineage>
        <taxon>Eukaryota</taxon>
        <taxon>Fungi</taxon>
        <taxon>Dikarya</taxon>
        <taxon>Ascomycota</taxon>
        <taxon>Saccharomycotina</taxon>
        <taxon>Pichiomycetes</taxon>
        <taxon>Pichiales</taxon>
        <taxon>Pichiaceae</taxon>
        <taxon>Brettanomyces</taxon>
    </lineage>
</organism>
<evidence type="ECO:0000256" key="6">
    <source>
        <dbReference type="SAM" id="MobiDB-lite"/>
    </source>
</evidence>
<dbReference type="GO" id="GO:0010961">
    <property type="term" value="P:intracellular magnesium ion homeostasis"/>
    <property type="evidence" value="ECO:0007669"/>
    <property type="project" value="TreeGrafter"/>
</dbReference>
<evidence type="ECO:0000256" key="2">
    <source>
        <dbReference type="ARBA" id="ARBA00009765"/>
    </source>
</evidence>
<dbReference type="Gene3D" id="1.20.58.340">
    <property type="entry name" value="Magnesium transport protein CorA, transmembrane region"/>
    <property type="match status" value="2"/>
</dbReference>
<feature type="region of interest" description="Disordered" evidence="6">
    <location>
        <begin position="305"/>
        <end position="329"/>
    </location>
</feature>
<evidence type="ECO:0000256" key="7">
    <source>
        <dbReference type="SAM" id="Phobius"/>
    </source>
</evidence>
<accession>A0A875S6V6</accession>
<feature type="compositionally biased region" description="Low complexity" evidence="6">
    <location>
        <begin position="157"/>
        <end position="181"/>
    </location>
</feature>
<proteinExistence type="inferred from homology"/>
<name>A0A875S6V6_EENNA</name>
<reference evidence="8" key="1">
    <citation type="submission" date="2020-10" db="EMBL/GenBank/DDBJ databases">
        <authorList>
            <person name="Roach M.J.R."/>
        </authorList>
    </citation>
    <scope>NUCLEOTIDE SEQUENCE</scope>
    <source>
        <strain evidence="8">CBS 1945</strain>
    </source>
</reference>
<dbReference type="Proteomes" id="UP000662931">
    <property type="component" value="Chromosome 4"/>
</dbReference>
<dbReference type="InterPro" id="IPR045861">
    <property type="entry name" value="CorA_cytoplasmic_dom"/>
</dbReference>
<dbReference type="InterPro" id="IPR044089">
    <property type="entry name" value="Alr1-like"/>
</dbReference>
<comment type="subcellular location">
    <subcellularLocation>
        <location evidence="1">Membrane</location>
        <topology evidence="1">Multi-pass membrane protein</topology>
    </subcellularLocation>
</comment>
<dbReference type="AlphaFoldDB" id="A0A875S6V6"/>
<dbReference type="RefSeq" id="XP_038780876.1">
    <property type="nucleotide sequence ID" value="XM_038924948.1"/>
</dbReference>
<dbReference type="EMBL" id="CP064815">
    <property type="protein sequence ID" value="QPG77311.1"/>
    <property type="molecule type" value="Genomic_DNA"/>
</dbReference>
<keyword evidence="5 7" id="KW-0472">Membrane</keyword>
<dbReference type="GeneID" id="62198119"/>
<comment type="similarity">
    <text evidence="2">Belongs to the CorA metal ion transporter (MIT) (TC 1.A.35) family.</text>
</comment>
<dbReference type="SUPFAM" id="SSF143865">
    <property type="entry name" value="CorA soluble domain-like"/>
    <property type="match status" value="1"/>
</dbReference>
<evidence type="ECO:0000256" key="5">
    <source>
        <dbReference type="ARBA" id="ARBA00023136"/>
    </source>
</evidence>
<gene>
    <name evidence="8" type="ORF">FOA43_004719</name>
</gene>
<feature type="region of interest" description="Disordered" evidence="6">
    <location>
        <begin position="62"/>
        <end position="115"/>
    </location>
</feature>
<feature type="region of interest" description="Disordered" evidence="6">
    <location>
        <begin position="145"/>
        <end position="194"/>
    </location>
</feature>
<dbReference type="CDD" id="cd12829">
    <property type="entry name" value="Alr1p-like"/>
    <property type="match status" value="1"/>
</dbReference>
<sequence length="733" mass="81192">MSLGRHSDSFVRKVSGNKASLSHGVAGAPGLSNSATVVPVVSDNESAITFDDADAESLKPYLRKASHHDSKSVSEKAHSLMRSKNGKRIGSILLRQKSRGSRTSGSLGRSRSGSNGVAMFTTRLAKTLSKASSVLVSDDAEDKAGKAGKAHLDDGDSSINSSSSSSSSSSGSSRSSSVTSHGSRDSQETEEDVCFPMVPKHVKIGDVDVDELEEFIQEQRLENGEILRREQEIRSRAAAGLAVASIDGVITTGSQNFSTAALKYTPNIIPSSNEISDSTPESSGILPKDSTTSAFEADIAHLSTSSATSSIQKESNEQETFFCQEDDNTPPPTRFSFFNSERKATIHAPDIPSLLKPGQHVLDLFEPENSVWWLDCTCPTDEEMKVIAKAFGIHPLTAEDIRTQEAREKVELFKSYYFICFHTFEDDAESEDFLERINVYMVVFRQGMLTFHFAPICNPASVRRRVRQLQDYFVISSDWLCYAMIDDITDGFAPVISTFGYESEVIEDSVFLLGEKGFRGMLFRIGESRRKVMTLMRLLQGKADVIKMFVKRCQSDTVLPSVTATQPVKPRSDIALYLGDIQDHLITMFQSLLSYEKVLSRAHMNYLAQLQVESFYFNNEVMNMLSKVTFLGTILVPMNLITGLFGMNVLVPGKDGSNYGWFGGILGFIIFICVICTLGGNWYLKRLTKNAEQSPSESMRSFKIGRHRHNEIPEERRTVTSLPSKFSRYGDWH</sequence>
<dbReference type="InterPro" id="IPR002523">
    <property type="entry name" value="MgTranspt_CorA/ZnTranspt_ZntB"/>
</dbReference>
<keyword evidence="3 7" id="KW-0812">Transmembrane</keyword>
<keyword evidence="4 7" id="KW-1133">Transmembrane helix</keyword>
<keyword evidence="9" id="KW-1185">Reference proteome</keyword>
<evidence type="ECO:0000313" key="9">
    <source>
        <dbReference type="Proteomes" id="UP000662931"/>
    </source>
</evidence>
<protein>
    <submittedName>
        <fullName evidence="8">Uncharacterized protein</fullName>
    </submittedName>
</protein>
<dbReference type="KEGG" id="bnn:FOA43_004719"/>